<dbReference type="PANTHER" id="PTHR43581:SF2">
    <property type="entry name" value="EXCINUCLEASE ATPASE SUBUNIT"/>
    <property type="match status" value="1"/>
</dbReference>
<dbReference type="Pfam" id="PF13175">
    <property type="entry name" value="AAA_15"/>
    <property type="match status" value="1"/>
</dbReference>
<dbReference type="Pfam" id="PF20469">
    <property type="entry name" value="OLD-like_TOPRIM"/>
    <property type="match status" value="1"/>
</dbReference>
<accession>Q1Q567</accession>
<feature type="domain" description="Endonuclease GajA/Old nuclease/RecF-like AAA" evidence="1">
    <location>
        <begin position="1"/>
        <end position="397"/>
    </location>
</feature>
<evidence type="ECO:0000259" key="1">
    <source>
        <dbReference type="Pfam" id="PF13175"/>
    </source>
</evidence>
<dbReference type="InterPro" id="IPR034139">
    <property type="entry name" value="TOPRIM_OLD"/>
</dbReference>
<dbReference type="SUPFAM" id="SSF52540">
    <property type="entry name" value="P-loop containing nucleoside triphosphate hydrolases"/>
    <property type="match status" value="1"/>
</dbReference>
<name>Q1Q567_KUEST</name>
<dbReference type="InterPro" id="IPR041685">
    <property type="entry name" value="AAA_GajA/Old/RecF-like"/>
</dbReference>
<dbReference type="AlphaFoldDB" id="Q1Q567"/>
<protein>
    <submittedName>
        <fullName evidence="3">Uncharacterized protein</fullName>
    </submittedName>
</protein>
<feature type="domain" description="OLD protein-like TOPRIM" evidence="2">
    <location>
        <begin position="469"/>
        <end position="533"/>
    </location>
</feature>
<evidence type="ECO:0000259" key="2">
    <source>
        <dbReference type="Pfam" id="PF20469"/>
    </source>
</evidence>
<dbReference type="EMBL" id="CT573071">
    <property type="protein sequence ID" value="CAJ75157.1"/>
    <property type="molecule type" value="Genomic_DNA"/>
</dbReference>
<dbReference type="CDD" id="cd01026">
    <property type="entry name" value="TOPRIM_OLD"/>
    <property type="match status" value="1"/>
</dbReference>
<sequence>MKLKNIHIKNFRRLEEVQIDLDDGETVFVGPNNSGKTSATVIFRYFLKGNEFRIHDFSESRIREIDHFGSANDKKDLNLPSIDLDLWFKIDPDIEFGRVFSLLPNTLSDLDEVGIRIRFAVKQDDIDGLVSAYEGAKALKKEGATRNAFTLSRFLNTQGSLKRFFRLHYFVLEKTGTDPIVSALEPSEAERVLSSLLRIDFVDAQRNIDDQEASRSNRLSSAFATFYKHNLEEPAINEAASQVIDENNQSLSDHYEMTFKDLMGVISRLGVPSVNDRSLKIVSTLNPEVALKGNTELLYIDPLLNHELPEAYNGLGFKNLIYIAIQVTHYHLQWINTKTNRPICHLVFIEEPEVHLHAQVQQTFITNIWNVLKENAKDAGEESLIPQLCVTTHSSHILDAVEFHKVRYFKRCQIKGKCPEGVKALHASTVISLQDFQPKDTSAPDKEDNRKETLKFLKQYLKLTHCDLFFADAAVLVEGIAEKLLLPKMIEKEAKKLKLCYLTVLEVGGAYAHRFAELFKFIGIPYLIITDCDSIYPNDSRKSCRADTPGAKTSNACLKFFYDRDITVEQLNNKEEADQILADSCCYLTFQKPVSIDGYQADEKMHGRTFEEAFIYENLDLFKDGKVTTLITLEGDHDKDYAQIYKLVKSANFKKAEFALDIVFSEEDWNVPYYIKAGLIWLQSKMGNQLDTIQEALT</sequence>
<dbReference type="RefSeq" id="WP_169704432.1">
    <property type="nucleotide sequence ID" value="NZ_OCTL01000150.1"/>
</dbReference>
<dbReference type="PANTHER" id="PTHR43581">
    <property type="entry name" value="ATP/GTP PHOSPHATASE"/>
    <property type="match status" value="1"/>
</dbReference>
<proteinExistence type="predicted"/>
<evidence type="ECO:0000313" key="3">
    <source>
        <dbReference type="EMBL" id="CAJ75157.1"/>
    </source>
</evidence>
<organism evidence="3">
    <name type="scientific">Kuenenia stuttgartiensis</name>
    <dbReference type="NCBI Taxonomy" id="174633"/>
    <lineage>
        <taxon>Bacteria</taxon>
        <taxon>Pseudomonadati</taxon>
        <taxon>Planctomycetota</taxon>
        <taxon>Candidatus Brocadiia</taxon>
        <taxon>Candidatus Brocadiales</taxon>
        <taxon>Candidatus Brocadiaceae</taxon>
        <taxon>Candidatus Kuenenia</taxon>
    </lineage>
</organism>
<gene>
    <name evidence="3" type="ORF">kuste4395</name>
</gene>
<dbReference type="Gene3D" id="3.40.50.300">
    <property type="entry name" value="P-loop containing nucleotide triphosphate hydrolases"/>
    <property type="match status" value="1"/>
</dbReference>
<dbReference type="InterPro" id="IPR051396">
    <property type="entry name" value="Bact_Antivir_Def_Nuclease"/>
</dbReference>
<reference evidence="3" key="1">
    <citation type="journal article" date="2006" name="Nature">
        <title>Deciphering the evolution and metabolism of an anammox bacterium from a community genome.</title>
        <authorList>
            <person name="Strous M."/>
            <person name="Pelletier E."/>
            <person name="Mangenot S."/>
            <person name="Rattei T."/>
            <person name="Lehner A."/>
            <person name="Taylor M.W."/>
            <person name="Horn M."/>
            <person name="Daims H."/>
            <person name="Bartol-Mavel D."/>
            <person name="Wincker P."/>
            <person name="Barbe V."/>
            <person name="Fonknechten N."/>
            <person name="Vallenet D."/>
            <person name="Segurens B."/>
            <person name="Schenowitz-Truong C."/>
            <person name="Medigue C."/>
            <person name="Collingro A."/>
            <person name="Snel B."/>
            <person name="Dutilh B.E."/>
            <person name="OpDenCamp H.J.M."/>
            <person name="vanDerDrift C."/>
            <person name="Cirpus I."/>
            <person name="vanDePas-Schoonen K.T."/>
            <person name="Harhangi H.R."/>
            <person name="vanNiftrik L."/>
            <person name="Schmid M."/>
            <person name="Keltjens J."/>
            <person name="vanDeVossenberg J."/>
            <person name="Kartal B."/>
            <person name="Meier H."/>
            <person name="Frishman D."/>
            <person name="Huynen M.A."/>
            <person name="Mewes H."/>
            <person name="Weissenbach J."/>
            <person name="Jetten M.S.M."/>
            <person name="Wagner M."/>
            <person name="LePaslier D."/>
        </authorList>
    </citation>
    <scope>NUCLEOTIDE SEQUENCE</scope>
</reference>
<dbReference type="InterPro" id="IPR027417">
    <property type="entry name" value="P-loop_NTPase"/>
</dbReference>
<reference evidence="3" key="2">
    <citation type="submission" date="2006-01" db="EMBL/GenBank/DDBJ databases">
        <authorList>
            <person name="Genoscope"/>
        </authorList>
    </citation>
    <scope>NUCLEOTIDE SEQUENCE</scope>
</reference>